<dbReference type="KEGG" id="fcl:A4G17_00145"/>
<organism evidence="3 6">
    <name type="scientific">Frederiksenia canicola</name>
    <dbReference type="NCBI Taxonomy" id="123824"/>
    <lineage>
        <taxon>Bacteria</taxon>
        <taxon>Pseudomonadati</taxon>
        <taxon>Pseudomonadota</taxon>
        <taxon>Gammaproteobacteria</taxon>
        <taxon>Pasteurellales</taxon>
        <taxon>Pasteurellaceae</taxon>
        <taxon>Frederiksenia</taxon>
    </lineage>
</organism>
<reference evidence="4 5" key="2">
    <citation type="submission" date="2018-11" db="EMBL/GenBank/DDBJ databases">
        <title>Genomic Encyclopedia of Type Strains, Phase IV (KMG-IV): sequencing the most valuable type-strain genomes for metagenomic binning, comparative biology and taxonomic classification.</title>
        <authorList>
            <person name="Goeker M."/>
        </authorList>
    </citation>
    <scope>NUCLEOTIDE SEQUENCE [LARGE SCALE GENOMIC DNA]</scope>
    <source>
        <strain evidence="4 5">DSM 25797</strain>
    </source>
</reference>
<dbReference type="EMBL" id="RKQT01000001">
    <property type="protein sequence ID" value="RPE95710.1"/>
    <property type="molecule type" value="Genomic_DNA"/>
</dbReference>
<dbReference type="Pfam" id="PF16971">
    <property type="entry name" value="RcpB"/>
    <property type="match status" value="1"/>
</dbReference>
<evidence type="ECO:0000256" key="2">
    <source>
        <dbReference type="SAM" id="SignalP"/>
    </source>
</evidence>
<dbReference type="InterPro" id="IPR031579">
    <property type="entry name" value="RcpB"/>
</dbReference>
<feature type="chain" id="PRO_5042287197" evidence="2">
    <location>
        <begin position="19"/>
        <end position="166"/>
    </location>
</feature>
<name>A0AAE6X3M7_9PAST</name>
<feature type="signal peptide" evidence="2">
    <location>
        <begin position="1"/>
        <end position="18"/>
    </location>
</feature>
<dbReference type="AlphaFoldDB" id="A0AAE6X3M7"/>
<proteinExistence type="predicted"/>
<evidence type="ECO:0000256" key="1">
    <source>
        <dbReference type="SAM" id="Coils"/>
    </source>
</evidence>
<gene>
    <name evidence="3" type="ORF">A4G17_00145</name>
    <name evidence="4" type="ORF">EDC49_0084</name>
</gene>
<dbReference type="RefSeq" id="WP_123955649.1">
    <property type="nucleotide sequence ID" value="NZ_CP015029.1"/>
</dbReference>
<feature type="coiled-coil region" evidence="1">
    <location>
        <begin position="84"/>
        <end position="111"/>
    </location>
</feature>
<evidence type="ECO:0000313" key="5">
    <source>
        <dbReference type="Proteomes" id="UP000276901"/>
    </source>
</evidence>
<dbReference type="EMBL" id="CP015029">
    <property type="protein sequence ID" value="QIM63968.1"/>
    <property type="molecule type" value="Genomic_DNA"/>
</dbReference>
<protein>
    <submittedName>
        <fullName evidence="4">Pilus assembly protein RcpB</fullName>
    </submittedName>
</protein>
<evidence type="ECO:0000313" key="3">
    <source>
        <dbReference type="EMBL" id="QIM63968.1"/>
    </source>
</evidence>
<reference evidence="3 6" key="1">
    <citation type="submission" date="2016-03" db="EMBL/GenBank/DDBJ databases">
        <authorList>
            <person name="Hansen M.J."/>
            <person name="Bojesen A.M."/>
            <person name="Planet P."/>
        </authorList>
    </citation>
    <scope>NUCLEOTIDE SEQUENCE [LARGE SCALE GENOMIC DNA]</scope>
    <source>
        <strain evidence="3 6">HPA 21</strain>
    </source>
</reference>
<evidence type="ECO:0000313" key="4">
    <source>
        <dbReference type="EMBL" id="RPE95710.1"/>
    </source>
</evidence>
<evidence type="ECO:0000313" key="6">
    <source>
        <dbReference type="Proteomes" id="UP000502287"/>
    </source>
</evidence>
<keyword evidence="5" id="KW-1185">Reference proteome</keyword>
<accession>A0AAE6X3M7</accession>
<keyword evidence="2" id="KW-0732">Signal</keyword>
<keyword evidence="1" id="KW-0175">Coiled coil</keyword>
<dbReference type="Proteomes" id="UP000276901">
    <property type="component" value="Unassembled WGS sequence"/>
</dbReference>
<sequence length="166" mass="18537">MRSIIVLLFGLVSASGFAISGNELVENVNPEYPTKSISHLNSQVQIKRYVIADNADETIASVSQKVARDVGSSYSKKVHIIWANKSTEKLAKSVKEKLVNLNVEAKQISLERSKVKKDVYPLYIEIQYVAPKRAKCKVETAEDMMTFDPYIPCASKSNSQVQLKTK</sequence>
<dbReference type="Proteomes" id="UP000502287">
    <property type="component" value="Chromosome"/>
</dbReference>